<evidence type="ECO:0000256" key="2">
    <source>
        <dbReference type="SAM" id="SignalP"/>
    </source>
</evidence>
<dbReference type="SUPFAM" id="SSF49464">
    <property type="entry name" value="Carboxypeptidase regulatory domain-like"/>
    <property type="match status" value="1"/>
</dbReference>
<feature type="region of interest" description="Disordered" evidence="1">
    <location>
        <begin position="230"/>
        <end position="254"/>
    </location>
</feature>
<feature type="signal peptide" evidence="2">
    <location>
        <begin position="1"/>
        <end position="28"/>
    </location>
</feature>
<evidence type="ECO:0000313" key="3">
    <source>
        <dbReference type="EMBL" id="CAG4911676.1"/>
    </source>
</evidence>
<feature type="chain" id="PRO_5045079901" description="Carboxypeptidase family protein" evidence="2">
    <location>
        <begin position="29"/>
        <end position="254"/>
    </location>
</feature>
<feature type="compositionally biased region" description="Low complexity" evidence="1">
    <location>
        <begin position="245"/>
        <end position="254"/>
    </location>
</feature>
<keyword evidence="4" id="KW-1185">Reference proteome</keyword>
<dbReference type="Proteomes" id="UP000789752">
    <property type="component" value="Unassembled WGS sequence"/>
</dbReference>
<reference evidence="3 4" key="1">
    <citation type="submission" date="2021-04" db="EMBL/GenBank/DDBJ databases">
        <authorList>
            <person name="Vanwijnsberghe S."/>
        </authorList>
    </citation>
    <scope>NUCLEOTIDE SEQUENCE [LARGE SCALE GENOMIC DNA]</scope>
    <source>
        <strain evidence="3 4">LMG 32171</strain>
    </source>
</reference>
<dbReference type="EMBL" id="CAJQYY010000023">
    <property type="protein sequence ID" value="CAG4911676.1"/>
    <property type="molecule type" value="Genomic_DNA"/>
</dbReference>
<evidence type="ECO:0000313" key="4">
    <source>
        <dbReference type="Proteomes" id="UP000789752"/>
    </source>
</evidence>
<evidence type="ECO:0008006" key="5">
    <source>
        <dbReference type="Google" id="ProtNLM"/>
    </source>
</evidence>
<sequence length="254" mass="24552">MNIQITRFSHPALASSCAALLATLTACGGGGDGGVSAGTAAATPVNMTVSGTAASGKPLAGATISASCVRGSASASADANGQFSLTLSAVPPCLITATAGGTPFHSVAFAGGTFNVTPETDLLLGYLGGQLGTNEMGLLTGFAGNARFQQVLGNQTDVLDAQTAVVSSLQQRFALTLSVPDFLTTPFVPDNEGLDHDLDALQAAGAIDDGGAQSATLSFVTAAGAAQPLPATSPGTTAGGGTGNAGSANSGGMM</sequence>
<dbReference type="PROSITE" id="PS51257">
    <property type="entry name" value="PROKAR_LIPOPROTEIN"/>
    <property type="match status" value="1"/>
</dbReference>
<dbReference type="InterPro" id="IPR008969">
    <property type="entry name" value="CarboxyPept-like_regulatory"/>
</dbReference>
<gene>
    <name evidence="3" type="ORF">R54767_03817</name>
</gene>
<organism evidence="3 4">
    <name type="scientific">Paraburkholderia gardini</name>
    <dbReference type="NCBI Taxonomy" id="2823469"/>
    <lineage>
        <taxon>Bacteria</taxon>
        <taxon>Pseudomonadati</taxon>
        <taxon>Pseudomonadota</taxon>
        <taxon>Betaproteobacteria</taxon>
        <taxon>Burkholderiales</taxon>
        <taxon>Burkholderiaceae</taxon>
        <taxon>Paraburkholderia</taxon>
    </lineage>
</organism>
<dbReference type="RefSeq" id="WP_228981126.1">
    <property type="nucleotide sequence ID" value="NZ_CAJQYY010000023.1"/>
</dbReference>
<evidence type="ECO:0000256" key="1">
    <source>
        <dbReference type="SAM" id="MobiDB-lite"/>
    </source>
</evidence>
<proteinExistence type="predicted"/>
<accession>A0ABN7QNA3</accession>
<comment type="caution">
    <text evidence="3">The sequence shown here is derived from an EMBL/GenBank/DDBJ whole genome shotgun (WGS) entry which is preliminary data.</text>
</comment>
<keyword evidence="2" id="KW-0732">Signal</keyword>
<name>A0ABN7QNA3_9BURK</name>
<protein>
    <recommendedName>
        <fullName evidence="5">Carboxypeptidase family protein</fullName>
    </recommendedName>
</protein>